<dbReference type="GO" id="GO:0006508">
    <property type="term" value="P:proteolysis"/>
    <property type="evidence" value="ECO:0007669"/>
    <property type="project" value="UniProtKB-KW"/>
</dbReference>
<keyword evidence="4" id="KW-1185">Reference proteome</keyword>
<protein>
    <submittedName>
        <fullName evidence="3">Membrane protein implicated in regulation of membrane protease activity</fullName>
    </submittedName>
</protein>
<keyword evidence="1" id="KW-0472">Membrane</keyword>
<dbReference type="RefSeq" id="WP_092950625.1">
    <property type="nucleotide sequence ID" value="NZ_FOMQ01000004.1"/>
</dbReference>
<reference evidence="4" key="1">
    <citation type="submission" date="2016-10" db="EMBL/GenBank/DDBJ databases">
        <authorList>
            <person name="Varghese N."/>
            <person name="Submissions S."/>
        </authorList>
    </citation>
    <scope>NUCLEOTIDE SEQUENCE [LARGE SCALE GENOMIC DNA]</scope>
    <source>
        <strain evidence="4">DSM 7481</strain>
    </source>
</reference>
<organism evidence="3 4">
    <name type="scientific">Paracidovorax konjaci</name>
    <dbReference type="NCBI Taxonomy" id="32040"/>
    <lineage>
        <taxon>Bacteria</taxon>
        <taxon>Pseudomonadati</taxon>
        <taxon>Pseudomonadota</taxon>
        <taxon>Betaproteobacteria</taxon>
        <taxon>Burkholderiales</taxon>
        <taxon>Comamonadaceae</taxon>
        <taxon>Paracidovorax</taxon>
    </lineage>
</organism>
<evidence type="ECO:0000259" key="2">
    <source>
        <dbReference type="Pfam" id="PF01957"/>
    </source>
</evidence>
<proteinExistence type="predicted"/>
<keyword evidence="3" id="KW-0645">Protease</keyword>
<dbReference type="InterPro" id="IPR002810">
    <property type="entry name" value="NfeD-like_C"/>
</dbReference>
<evidence type="ECO:0000313" key="4">
    <source>
        <dbReference type="Proteomes" id="UP000199517"/>
    </source>
</evidence>
<feature type="transmembrane region" description="Helical" evidence="1">
    <location>
        <begin position="46"/>
        <end position="67"/>
    </location>
</feature>
<evidence type="ECO:0000313" key="3">
    <source>
        <dbReference type="EMBL" id="SFD63138.1"/>
    </source>
</evidence>
<dbReference type="EMBL" id="FOMQ01000004">
    <property type="protein sequence ID" value="SFD63138.1"/>
    <property type="molecule type" value="Genomic_DNA"/>
</dbReference>
<feature type="domain" description="NfeD-like C-terminal" evidence="2">
    <location>
        <begin position="84"/>
        <end position="141"/>
    </location>
</feature>
<dbReference type="Pfam" id="PF01957">
    <property type="entry name" value="NfeD"/>
    <property type="match status" value="1"/>
</dbReference>
<keyword evidence="1" id="KW-0812">Transmembrane</keyword>
<dbReference type="Proteomes" id="UP000199517">
    <property type="component" value="Unassembled WGS sequence"/>
</dbReference>
<dbReference type="STRING" id="32040.SAMN04489710_104129"/>
<dbReference type="OrthoDB" id="5654021at2"/>
<evidence type="ECO:0000256" key="1">
    <source>
        <dbReference type="SAM" id="Phobius"/>
    </source>
</evidence>
<gene>
    <name evidence="3" type="ORF">SAMN04489710_104129</name>
</gene>
<name>A0A1I1U0L6_9BURK</name>
<accession>A0A1I1U0L6</accession>
<feature type="transmembrane region" description="Helical" evidence="1">
    <location>
        <begin position="7"/>
        <end position="40"/>
    </location>
</feature>
<keyword evidence="3" id="KW-0378">Hydrolase</keyword>
<sequence>MQESTIWWLMVGAAVAAELVTGTFYLLMLSLGLVAGAIAAHIGLPLAAQLSVAAAVGTAGVIGCHWLRRRRHAQAPASSNPDVNLDIGESVQVDAWNPDGTAQVRYRGAQWTVMLHRRNMPATAVPGLYRVTEVVGNRLVVDNA</sequence>
<dbReference type="GO" id="GO:0008233">
    <property type="term" value="F:peptidase activity"/>
    <property type="evidence" value="ECO:0007669"/>
    <property type="project" value="UniProtKB-KW"/>
</dbReference>
<keyword evidence="1" id="KW-1133">Transmembrane helix</keyword>
<dbReference type="AlphaFoldDB" id="A0A1I1U0L6"/>